<dbReference type="OrthoDB" id="9790710at2"/>
<dbReference type="PANTHER" id="PTHR12526">
    <property type="entry name" value="GLYCOSYLTRANSFERASE"/>
    <property type="match status" value="1"/>
</dbReference>
<organism evidence="2 3">
    <name type="scientific">Rhizobium miluonense</name>
    <dbReference type="NCBI Taxonomy" id="411945"/>
    <lineage>
        <taxon>Bacteria</taxon>
        <taxon>Pseudomonadati</taxon>
        <taxon>Pseudomonadota</taxon>
        <taxon>Alphaproteobacteria</taxon>
        <taxon>Hyphomicrobiales</taxon>
        <taxon>Rhizobiaceae</taxon>
        <taxon>Rhizobium/Agrobacterium group</taxon>
        <taxon>Rhizobium</taxon>
    </lineage>
</organism>
<dbReference type="Proteomes" id="UP000199435">
    <property type="component" value="Unassembled WGS sequence"/>
</dbReference>
<sequence>MRKKILVVLKGYPRLSETFIAQELLGLEKAGFDLTLISMRKPTDKKRHPVHDEIKARVVYLPEYLHNEPLRVLRAFFASLGKPGFKRLLKQFWADLKRDITPNRVRRFGQALVLAHEWPDGGGWLHAHFIHTPASVTAYASIMTGIPWTCSAHAKDIWTSPNWELSEKLGRARWTVTCTRNGFEHMRDLIKVDDKVYLSYHGLDLDRFGPFAGEHSNRDGTETSDPAFVLSVGRAVEKKGYDVLLKALALLPGDLSWRFTHIGGGDGLSKLKVLAETLGIADRITWKGALAQEEVLAHYRQADIFALACRVAADGDRDGLPNVLVEASSQRLVCISTNVSGVPELLDDGENGLVVPTEDPQALAAALELAIRNPALRHRLGDAAERRVREHFDHHASIRQLTRLFEEQWQKEDQWRKSA</sequence>
<gene>
    <name evidence="2" type="ORF">GA0061102_100541</name>
</gene>
<proteinExistence type="predicted"/>
<dbReference type="Gene3D" id="3.40.50.2000">
    <property type="entry name" value="Glycogen Phosphorylase B"/>
    <property type="match status" value="2"/>
</dbReference>
<dbReference type="InterPro" id="IPR001296">
    <property type="entry name" value="Glyco_trans_1"/>
</dbReference>
<dbReference type="GO" id="GO:0016757">
    <property type="term" value="F:glycosyltransferase activity"/>
    <property type="evidence" value="ECO:0007669"/>
    <property type="project" value="InterPro"/>
</dbReference>
<protein>
    <submittedName>
        <fullName evidence="2">Glycosyltransferase involved in cell wall bisynthesis</fullName>
    </submittedName>
</protein>
<dbReference type="EMBL" id="FMAH01000005">
    <property type="protein sequence ID" value="SCB17681.1"/>
    <property type="molecule type" value="Genomic_DNA"/>
</dbReference>
<keyword evidence="2" id="KW-0808">Transferase</keyword>
<dbReference type="AlphaFoldDB" id="A0A1C3UQD9"/>
<dbReference type="CDD" id="cd03801">
    <property type="entry name" value="GT4_PimA-like"/>
    <property type="match status" value="1"/>
</dbReference>
<dbReference type="RefSeq" id="WP_092845390.1">
    <property type="nucleotide sequence ID" value="NZ_FMAH01000005.1"/>
</dbReference>
<evidence type="ECO:0000313" key="3">
    <source>
        <dbReference type="Proteomes" id="UP000199435"/>
    </source>
</evidence>
<name>A0A1C3UQD9_9HYPH</name>
<accession>A0A1C3UQD9</accession>
<feature type="domain" description="Glycosyl transferase family 1" evidence="1">
    <location>
        <begin position="221"/>
        <end position="386"/>
    </location>
</feature>
<reference evidence="3" key="1">
    <citation type="submission" date="2016-08" db="EMBL/GenBank/DDBJ databases">
        <authorList>
            <person name="Varghese N."/>
            <person name="Submissions Spin"/>
        </authorList>
    </citation>
    <scope>NUCLEOTIDE SEQUENCE [LARGE SCALE GENOMIC DNA]</scope>
    <source>
        <strain evidence="3">HAMBI 2971</strain>
    </source>
</reference>
<dbReference type="Pfam" id="PF00534">
    <property type="entry name" value="Glycos_transf_1"/>
    <property type="match status" value="1"/>
</dbReference>
<dbReference type="SUPFAM" id="SSF53756">
    <property type="entry name" value="UDP-Glycosyltransferase/glycogen phosphorylase"/>
    <property type="match status" value="1"/>
</dbReference>
<evidence type="ECO:0000259" key="1">
    <source>
        <dbReference type="Pfam" id="PF00534"/>
    </source>
</evidence>
<dbReference type="STRING" id="411945.GA0061102_100541"/>
<keyword evidence="3" id="KW-1185">Reference proteome</keyword>
<evidence type="ECO:0000313" key="2">
    <source>
        <dbReference type="EMBL" id="SCB17681.1"/>
    </source>
</evidence>